<dbReference type="PANTHER" id="PTHR11669">
    <property type="entry name" value="REPLICATION FACTOR C / DNA POLYMERASE III GAMMA-TAU SUBUNIT"/>
    <property type="match status" value="1"/>
</dbReference>
<reference evidence="14 15" key="1">
    <citation type="submission" date="2019-11" db="EMBL/GenBank/DDBJ databases">
        <title>Draft genome sequences of five Paenibacillus species of dairy origin.</title>
        <authorList>
            <person name="Olajide A.M."/>
            <person name="Chen S."/>
            <person name="Lapointe G."/>
        </authorList>
    </citation>
    <scope>NUCLEOTIDE SEQUENCE [LARGE SCALE GENOMIC DNA]</scope>
    <source>
        <strain evidence="14 15">12CR55</strain>
    </source>
</reference>
<feature type="region of interest" description="Disordered" evidence="12">
    <location>
        <begin position="405"/>
        <end position="433"/>
    </location>
</feature>
<dbReference type="InterPro" id="IPR008921">
    <property type="entry name" value="DNA_pol3_clamp-load_cplx_C"/>
</dbReference>
<evidence type="ECO:0000256" key="3">
    <source>
        <dbReference type="ARBA" id="ARBA00022679"/>
    </source>
</evidence>
<dbReference type="InterPro" id="IPR001270">
    <property type="entry name" value="ClpA/B"/>
</dbReference>
<dbReference type="InterPro" id="IPR050238">
    <property type="entry name" value="DNA_Rep/Repair_Clamp_Loader"/>
</dbReference>
<dbReference type="CDD" id="cd18137">
    <property type="entry name" value="HLD_clamp_pol_III_gamma_tau"/>
    <property type="match status" value="1"/>
</dbReference>
<keyword evidence="8" id="KW-0862">Zinc</keyword>
<dbReference type="RefSeq" id="WP_155613485.1">
    <property type="nucleotide sequence ID" value="NZ_WNZW01000021.1"/>
</dbReference>
<dbReference type="Pfam" id="PF12169">
    <property type="entry name" value="DNA_pol3_gamma3"/>
    <property type="match status" value="1"/>
</dbReference>
<dbReference type="GO" id="GO:0009360">
    <property type="term" value="C:DNA polymerase III complex"/>
    <property type="evidence" value="ECO:0007669"/>
    <property type="project" value="InterPro"/>
</dbReference>
<dbReference type="Gene3D" id="1.10.8.60">
    <property type="match status" value="1"/>
</dbReference>
<feature type="compositionally biased region" description="Acidic residues" evidence="12">
    <location>
        <begin position="547"/>
        <end position="558"/>
    </location>
</feature>
<feature type="region of interest" description="Disordered" evidence="12">
    <location>
        <begin position="539"/>
        <end position="565"/>
    </location>
</feature>
<evidence type="ECO:0000259" key="13">
    <source>
        <dbReference type="SMART" id="SM00382"/>
    </source>
</evidence>
<dbReference type="Pfam" id="PF13177">
    <property type="entry name" value="DNA_pol3_delta2"/>
    <property type="match status" value="1"/>
</dbReference>
<dbReference type="SUPFAM" id="SSF52540">
    <property type="entry name" value="P-loop containing nucleoside triphosphate hydrolases"/>
    <property type="match status" value="1"/>
</dbReference>
<dbReference type="SUPFAM" id="SSF48019">
    <property type="entry name" value="post-AAA+ oligomerization domain-like"/>
    <property type="match status" value="1"/>
</dbReference>
<dbReference type="InterPro" id="IPR045085">
    <property type="entry name" value="HLD_clamp_pol_III_gamma_tau"/>
</dbReference>
<dbReference type="InterPro" id="IPR038454">
    <property type="entry name" value="DnaA_N_sf"/>
</dbReference>
<dbReference type="InterPro" id="IPR012763">
    <property type="entry name" value="DNA_pol_III_sug/sutau_N"/>
</dbReference>
<keyword evidence="10" id="KW-0239">DNA-directed DNA polymerase</keyword>
<dbReference type="SMART" id="SM00382">
    <property type="entry name" value="AAA"/>
    <property type="match status" value="1"/>
</dbReference>
<evidence type="ECO:0000313" key="14">
    <source>
        <dbReference type="EMBL" id="MUG48137.1"/>
    </source>
</evidence>
<dbReference type="FunFam" id="1.10.8.60:FF:000013">
    <property type="entry name" value="DNA polymerase III subunit gamma/tau"/>
    <property type="match status" value="1"/>
</dbReference>
<dbReference type="OrthoDB" id="9810148at2"/>
<evidence type="ECO:0000256" key="12">
    <source>
        <dbReference type="SAM" id="MobiDB-lite"/>
    </source>
</evidence>
<accession>A0A7X2Z5U6</accession>
<dbReference type="NCBIfam" id="NF004046">
    <property type="entry name" value="PRK05563.1"/>
    <property type="match status" value="1"/>
</dbReference>
<dbReference type="PANTHER" id="PTHR11669:SF0">
    <property type="entry name" value="PROTEIN STICHEL-LIKE 2"/>
    <property type="match status" value="1"/>
</dbReference>
<keyword evidence="7" id="KW-0547">Nucleotide-binding</keyword>
<name>A0A7X2Z5U6_9BACL</name>
<evidence type="ECO:0000256" key="11">
    <source>
        <dbReference type="ARBA" id="ARBA00049244"/>
    </source>
</evidence>
<evidence type="ECO:0000256" key="5">
    <source>
        <dbReference type="ARBA" id="ARBA00022705"/>
    </source>
</evidence>
<comment type="caution">
    <text evidence="14">The sequence shown here is derived from an EMBL/GenBank/DDBJ whole genome shotgun (WGS) entry which is preliminary data.</text>
</comment>
<proteinExistence type="inferred from homology"/>
<evidence type="ECO:0000313" key="15">
    <source>
        <dbReference type="Proteomes" id="UP000447876"/>
    </source>
</evidence>
<dbReference type="PRINTS" id="PR00300">
    <property type="entry name" value="CLPPROTEASEA"/>
</dbReference>
<evidence type="ECO:0000256" key="9">
    <source>
        <dbReference type="ARBA" id="ARBA00022840"/>
    </source>
</evidence>
<dbReference type="NCBIfam" id="TIGR02397">
    <property type="entry name" value="dnaX_nterm"/>
    <property type="match status" value="1"/>
</dbReference>
<organism evidence="14 15">
    <name type="scientific">Paenibacillus woosongensis</name>
    <dbReference type="NCBI Taxonomy" id="307580"/>
    <lineage>
        <taxon>Bacteria</taxon>
        <taxon>Bacillati</taxon>
        <taxon>Bacillota</taxon>
        <taxon>Bacilli</taxon>
        <taxon>Bacillales</taxon>
        <taxon>Paenibacillaceae</taxon>
        <taxon>Paenibacillus</taxon>
    </lineage>
</organism>
<protein>
    <recommendedName>
        <fullName evidence="2">DNA-directed DNA polymerase</fullName>
        <ecNumber evidence="2">2.7.7.7</ecNumber>
    </recommendedName>
</protein>
<evidence type="ECO:0000256" key="2">
    <source>
        <dbReference type="ARBA" id="ARBA00012417"/>
    </source>
</evidence>
<dbReference type="GO" id="GO:0005524">
    <property type="term" value="F:ATP binding"/>
    <property type="evidence" value="ECO:0007669"/>
    <property type="project" value="UniProtKB-KW"/>
</dbReference>
<dbReference type="Pfam" id="PF22608">
    <property type="entry name" value="DNAX_ATPase_lid"/>
    <property type="match status" value="1"/>
</dbReference>
<dbReference type="GO" id="GO:0046872">
    <property type="term" value="F:metal ion binding"/>
    <property type="evidence" value="ECO:0007669"/>
    <property type="project" value="UniProtKB-KW"/>
</dbReference>
<dbReference type="Proteomes" id="UP000447876">
    <property type="component" value="Unassembled WGS sequence"/>
</dbReference>
<sequence>MEHIALYRAWRPQSFQDMVGQQHIIRTLQNAIREQRLSHAYLFSGPRGTGKTSAAKILAKAVNCEKGPASEPCNECDACRRITAGAVMDVLEIDAASNRGVEEIRDLREKVKYAPTEVRQKVYIIDEVHMLTTEAFNALLKTLEEPPPHVMFILATTEPHRLPATVISRCQRFDFRRVSLEEQCERLKLICEQEGITAEDEAIQYIARLSDGGMRDALSILDQIASFSDGHVSYKQALDMTGGIPSKQFAEIAKTLIEGDVGGMLQLIEGLMQEGKSADKCMENLLYYFRDLLMIKMVPNAEKMTERALDLQEFKEMAEVFTRPQLFRIIDTLNHYQTEMKYALQPQTLFEVALLKLCSIPQSEEAVNVQAVSAVAASSPADQSEIQQLRRQVAELEKKLERVMQGGLGGGSQDGDNRGNRPASRTTAPRVASKAKIPAGIDRYLAQRSSPEFMAVQGKWNQVLQGVKEEKITIHAWFVNGEPVSVLDDAILVAFKNDIHRETTEKPANKQLIEMVMERVMGSPYRLVTMMLKDWNDSIEGAGSQTSEEEPFQLEPSDDGGGKEPWVDEALNMFGDDLVVVKE</sequence>
<dbReference type="AlphaFoldDB" id="A0A7X2Z5U6"/>
<dbReference type="Gene3D" id="3.40.50.300">
    <property type="entry name" value="P-loop containing nucleotide triphosphate hydrolases"/>
    <property type="match status" value="1"/>
</dbReference>
<dbReference type="EC" id="2.7.7.7" evidence="2"/>
<evidence type="ECO:0000256" key="10">
    <source>
        <dbReference type="ARBA" id="ARBA00022932"/>
    </source>
</evidence>
<dbReference type="Pfam" id="PF20964">
    <property type="entry name" value="DnaX_C"/>
    <property type="match status" value="1"/>
</dbReference>
<dbReference type="InterPro" id="IPR003593">
    <property type="entry name" value="AAA+_ATPase"/>
</dbReference>
<dbReference type="GO" id="GO:0003677">
    <property type="term" value="F:DNA binding"/>
    <property type="evidence" value="ECO:0007669"/>
    <property type="project" value="InterPro"/>
</dbReference>
<dbReference type="Gene3D" id="3.30.300.180">
    <property type="match status" value="1"/>
</dbReference>
<evidence type="ECO:0000256" key="6">
    <source>
        <dbReference type="ARBA" id="ARBA00022723"/>
    </source>
</evidence>
<dbReference type="InterPro" id="IPR027417">
    <property type="entry name" value="P-loop_NTPase"/>
</dbReference>
<comment type="catalytic activity">
    <reaction evidence="11">
        <text>DNA(n) + a 2'-deoxyribonucleoside 5'-triphosphate = DNA(n+1) + diphosphate</text>
        <dbReference type="Rhea" id="RHEA:22508"/>
        <dbReference type="Rhea" id="RHEA-COMP:17339"/>
        <dbReference type="Rhea" id="RHEA-COMP:17340"/>
        <dbReference type="ChEBI" id="CHEBI:33019"/>
        <dbReference type="ChEBI" id="CHEBI:61560"/>
        <dbReference type="ChEBI" id="CHEBI:173112"/>
        <dbReference type="EC" id="2.7.7.7"/>
    </reaction>
</comment>
<evidence type="ECO:0000256" key="1">
    <source>
        <dbReference type="ARBA" id="ARBA00006360"/>
    </source>
</evidence>
<keyword evidence="6" id="KW-0479">Metal-binding</keyword>
<keyword evidence="5" id="KW-0235">DNA replication</keyword>
<keyword evidence="9" id="KW-0067">ATP-binding</keyword>
<evidence type="ECO:0000256" key="7">
    <source>
        <dbReference type="ARBA" id="ARBA00022741"/>
    </source>
</evidence>
<evidence type="ECO:0000256" key="8">
    <source>
        <dbReference type="ARBA" id="ARBA00022833"/>
    </source>
</evidence>
<comment type="similarity">
    <text evidence="1">Belongs to the DnaX/STICHEL family.</text>
</comment>
<feature type="domain" description="AAA+ ATPase" evidence="13">
    <location>
        <begin position="37"/>
        <end position="185"/>
    </location>
</feature>
<dbReference type="InterPro" id="IPR022754">
    <property type="entry name" value="DNA_pol_III_gamma-3"/>
</dbReference>
<dbReference type="EMBL" id="WNZW01000021">
    <property type="protein sequence ID" value="MUG48137.1"/>
    <property type="molecule type" value="Genomic_DNA"/>
</dbReference>
<dbReference type="FunFam" id="3.40.50.300:FF:000014">
    <property type="entry name" value="DNA polymerase III subunit gamma/tau"/>
    <property type="match status" value="1"/>
</dbReference>
<keyword evidence="4 14" id="KW-0548">Nucleotidyltransferase</keyword>
<dbReference type="GO" id="GO:0006261">
    <property type="term" value="P:DNA-templated DNA replication"/>
    <property type="evidence" value="ECO:0007669"/>
    <property type="project" value="TreeGrafter"/>
</dbReference>
<evidence type="ECO:0000256" key="4">
    <source>
        <dbReference type="ARBA" id="ARBA00022695"/>
    </source>
</evidence>
<dbReference type="InterPro" id="IPR048448">
    <property type="entry name" value="DnaX-like_C"/>
</dbReference>
<dbReference type="Gene3D" id="1.20.272.10">
    <property type="match status" value="1"/>
</dbReference>
<keyword evidence="3 14" id="KW-0808">Transferase</keyword>
<gene>
    <name evidence="14" type="primary">dnaX</name>
    <name evidence="14" type="ORF">GNP95_24655</name>
</gene>
<dbReference type="GO" id="GO:0003887">
    <property type="term" value="F:DNA-directed DNA polymerase activity"/>
    <property type="evidence" value="ECO:0007669"/>
    <property type="project" value="UniProtKB-KW"/>
</dbReference>
<dbReference type="CDD" id="cd00009">
    <property type="entry name" value="AAA"/>
    <property type="match status" value="1"/>
</dbReference>